<reference evidence="2" key="1">
    <citation type="submission" date="2024-02" db="UniProtKB">
        <authorList>
            <consortium name="WormBaseParasite"/>
        </authorList>
    </citation>
    <scope>IDENTIFICATION</scope>
</reference>
<evidence type="ECO:0000313" key="1">
    <source>
        <dbReference type="Proteomes" id="UP000887575"/>
    </source>
</evidence>
<organism evidence="1 2">
    <name type="scientific">Mesorhabditis belari</name>
    <dbReference type="NCBI Taxonomy" id="2138241"/>
    <lineage>
        <taxon>Eukaryota</taxon>
        <taxon>Metazoa</taxon>
        <taxon>Ecdysozoa</taxon>
        <taxon>Nematoda</taxon>
        <taxon>Chromadorea</taxon>
        <taxon>Rhabditida</taxon>
        <taxon>Rhabditina</taxon>
        <taxon>Rhabditomorpha</taxon>
        <taxon>Rhabditoidea</taxon>
        <taxon>Rhabditidae</taxon>
        <taxon>Mesorhabditinae</taxon>
        <taxon>Mesorhabditis</taxon>
    </lineage>
</organism>
<dbReference type="WBParaSite" id="MBELARI_LOCUS18334">
    <property type="protein sequence ID" value="MBELARI_LOCUS18334"/>
    <property type="gene ID" value="MBELARI_LOCUS18334"/>
</dbReference>
<protein>
    <submittedName>
        <fullName evidence="2">Uncharacterized protein</fullName>
    </submittedName>
</protein>
<proteinExistence type="predicted"/>
<sequence>MSPRGERPITVEELRKRGFIDPNNGQLFYSFPNASAASTPAATQNPMNEVSSAKGSILSNFKDQKSSGKTVELLVGEADEVPTKLYLTTSPNDGKTFELETEKYRTVIERSNQKTFLGCGPVSKFPFYTKS</sequence>
<evidence type="ECO:0000313" key="2">
    <source>
        <dbReference type="WBParaSite" id="MBELARI_LOCUS18334"/>
    </source>
</evidence>
<name>A0AAF3EVY6_9BILA</name>
<keyword evidence="1" id="KW-1185">Reference proteome</keyword>
<accession>A0AAF3EVY6</accession>
<dbReference type="Proteomes" id="UP000887575">
    <property type="component" value="Unassembled WGS sequence"/>
</dbReference>
<dbReference type="AlphaFoldDB" id="A0AAF3EVY6"/>